<dbReference type="GO" id="GO:0000455">
    <property type="term" value="P:enzyme-directed rRNA pseudouridine synthesis"/>
    <property type="evidence" value="ECO:0007669"/>
    <property type="project" value="TreeGrafter"/>
</dbReference>
<evidence type="ECO:0000256" key="2">
    <source>
        <dbReference type="ARBA" id="ARBA00010876"/>
    </source>
</evidence>
<dbReference type="AlphaFoldDB" id="A0A0R2D023"/>
<reference evidence="6 7" key="1">
    <citation type="journal article" date="2015" name="Genome Announc.">
        <title>Expanding the biotechnology potential of lactobacilli through comparative genomics of 213 strains and associated genera.</title>
        <authorList>
            <person name="Sun Z."/>
            <person name="Harris H.M."/>
            <person name="McCann A."/>
            <person name="Guo C."/>
            <person name="Argimon S."/>
            <person name="Zhang W."/>
            <person name="Yang X."/>
            <person name="Jeffery I.B."/>
            <person name="Cooney J.C."/>
            <person name="Kagawa T.F."/>
            <person name="Liu W."/>
            <person name="Song Y."/>
            <person name="Salvetti E."/>
            <person name="Wrobel A."/>
            <person name="Rasinkangas P."/>
            <person name="Parkhill J."/>
            <person name="Rea M.C."/>
            <person name="O'Sullivan O."/>
            <person name="Ritari J."/>
            <person name="Douillard F.P."/>
            <person name="Paul Ross R."/>
            <person name="Yang R."/>
            <person name="Briner A.E."/>
            <person name="Felis G.E."/>
            <person name="de Vos W.M."/>
            <person name="Barrangou R."/>
            <person name="Klaenhammer T.R."/>
            <person name="Caufield P.W."/>
            <person name="Cui Y."/>
            <person name="Zhang H."/>
            <person name="O'Toole P.W."/>
        </authorList>
    </citation>
    <scope>NUCLEOTIDE SEQUENCE [LARGE SCALE GENOMIC DNA]</scope>
    <source>
        <strain evidence="6 7">DSM 21051</strain>
    </source>
</reference>
<dbReference type="GO" id="GO:0003723">
    <property type="term" value="F:RNA binding"/>
    <property type="evidence" value="ECO:0007669"/>
    <property type="project" value="InterPro"/>
</dbReference>
<dbReference type="InterPro" id="IPR020103">
    <property type="entry name" value="PsdUridine_synth_cat_dom_sf"/>
</dbReference>
<evidence type="ECO:0000313" key="6">
    <source>
        <dbReference type="EMBL" id="KRM97373.1"/>
    </source>
</evidence>
<dbReference type="Pfam" id="PF00849">
    <property type="entry name" value="PseudoU_synth_2"/>
    <property type="match status" value="1"/>
</dbReference>
<dbReference type="InterPro" id="IPR006225">
    <property type="entry name" value="PsdUridine_synth_RluC/D"/>
</dbReference>
<dbReference type="PATRIC" id="fig|1423725.3.peg.1725"/>
<dbReference type="InterPro" id="IPR006145">
    <property type="entry name" value="PsdUridine_synth_RsuA/RluA"/>
</dbReference>
<dbReference type="GO" id="GO:0009982">
    <property type="term" value="F:pseudouridine synthase activity"/>
    <property type="evidence" value="ECO:0007669"/>
    <property type="project" value="InterPro"/>
</dbReference>
<keyword evidence="7" id="KW-1185">Reference proteome</keyword>
<organism evidence="6 7">
    <name type="scientific">Liquorilactobacillus aquaticus DSM 21051</name>
    <dbReference type="NCBI Taxonomy" id="1423725"/>
    <lineage>
        <taxon>Bacteria</taxon>
        <taxon>Bacillati</taxon>
        <taxon>Bacillota</taxon>
        <taxon>Bacilli</taxon>
        <taxon>Lactobacillales</taxon>
        <taxon>Lactobacillaceae</taxon>
        <taxon>Liquorilactobacillus</taxon>
    </lineage>
</organism>
<dbReference type="CDD" id="cd02869">
    <property type="entry name" value="PseudoU_synth_RluA_like"/>
    <property type="match status" value="1"/>
</dbReference>
<evidence type="ECO:0000256" key="4">
    <source>
        <dbReference type="RuleBase" id="RU362028"/>
    </source>
</evidence>
<dbReference type="Gene3D" id="3.30.2350.10">
    <property type="entry name" value="Pseudouridine synthase"/>
    <property type="match status" value="1"/>
</dbReference>
<evidence type="ECO:0000259" key="5">
    <source>
        <dbReference type="Pfam" id="PF00849"/>
    </source>
</evidence>
<dbReference type="Proteomes" id="UP000051015">
    <property type="component" value="Unassembled WGS sequence"/>
</dbReference>
<protein>
    <recommendedName>
        <fullName evidence="4">Pseudouridine synthase</fullName>
        <ecNumber evidence="4">5.4.99.-</ecNumber>
    </recommendedName>
</protein>
<dbReference type="STRING" id="1423725.FC19_GL001678"/>
<evidence type="ECO:0000313" key="7">
    <source>
        <dbReference type="Proteomes" id="UP000051015"/>
    </source>
</evidence>
<dbReference type="NCBIfam" id="TIGR00005">
    <property type="entry name" value="rluA_subfam"/>
    <property type="match status" value="1"/>
</dbReference>
<feature type="domain" description="Pseudouridine synthase RsuA/RluA-like" evidence="5">
    <location>
        <begin position="84"/>
        <end position="234"/>
    </location>
</feature>
<name>A0A0R2D023_9LACO</name>
<dbReference type="PANTHER" id="PTHR21600:SF35">
    <property type="entry name" value="PSEUDOURIDINE SYNTHASE"/>
    <property type="match status" value="1"/>
</dbReference>
<proteinExistence type="inferred from homology"/>
<comment type="catalytic activity">
    <reaction evidence="1 4">
        <text>a uridine in RNA = a pseudouridine in RNA</text>
        <dbReference type="Rhea" id="RHEA:48348"/>
        <dbReference type="Rhea" id="RHEA-COMP:12068"/>
        <dbReference type="Rhea" id="RHEA-COMP:12069"/>
        <dbReference type="ChEBI" id="CHEBI:65314"/>
        <dbReference type="ChEBI" id="CHEBI:65315"/>
    </reaction>
</comment>
<dbReference type="InterPro" id="IPR050188">
    <property type="entry name" value="RluA_PseudoU_synthase"/>
</dbReference>
<feature type="active site" evidence="3">
    <location>
        <position position="132"/>
    </location>
</feature>
<dbReference type="EMBL" id="AYZD01000002">
    <property type="protein sequence ID" value="KRM97373.1"/>
    <property type="molecule type" value="Genomic_DNA"/>
</dbReference>
<dbReference type="GO" id="GO:0140098">
    <property type="term" value="F:catalytic activity, acting on RNA"/>
    <property type="evidence" value="ECO:0007669"/>
    <property type="project" value="UniProtKB-ARBA"/>
</dbReference>
<comment type="caution">
    <text evidence="6">The sequence shown here is derived from an EMBL/GenBank/DDBJ whole genome shotgun (WGS) entry which is preliminary data.</text>
</comment>
<dbReference type="PANTHER" id="PTHR21600">
    <property type="entry name" value="MITOCHONDRIAL RNA PSEUDOURIDINE SYNTHASE"/>
    <property type="match status" value="1"/>
</dbReference>
<keyword evidence="4" id="KW-0413">Isomerase</keyword>
<sequence>MQYTWNNSKENVTVKRFLANRGVSHRLLSQVKKGNGRVLVNGKRVLLTDRVLGVEEVTLCLPPENNQDVSADYEKIEILFEDKNWLVVNKPAGLTSVPGPSDRAKTLVNRVKGYLIDNHAEDLVPHVITRLDRFTSGVVLIAKNRLAQGLINKQVEEKKINKLYLAVVEGKLPSKHGVIEQPIGREDNQIRRAVLANGQYAKTEYWVVSENKDASLIRVKLHTGRTHQIRVHFEYCGHPLFGDKLYGGEMGRKISRQALHANLVEYTDPFDGTAREVSVIPPTDFLELCRTLGLEFPVSEQSN</sequence>
<dbReference type="InterPro" id="IPR006224">
    <property type="entry name" value="PsdUridine_synth_RluA-like_CS"/>
</dbReference>
<dbReference type="SUPFAM" id="SSF55120">
    <property type="entry name" value="Pseudouridine synthase"/>
    <property type="match status" value="1"/>
</dbReference>
<comment type="function">
    <text evidence="4">Responsible for synthesis of pseudouridine from uracil.</text>
</comment>
<dbReference type="EC" id="5.4.99.-" evidence="4"/>
<dbReference type="OrthoDB" id="9807829at2"/>
<evidence type="ECO:0000256" key="1">
    <source>
        <dbReference type="ARBA" id="ARBA00000073"/>
    </source>
</evidence>
<accession>A0A0R2D023</accession>
<dbReference type="PROSITE" id="PS01129">
    <property type="entry name" value="PSI_RLU"/>
    <property type="match status" value="1"/>
</dbReference>
<dbReference type="RefSeq" id="WP_057875150.1">
    <property type="nucleotide sequence ID" value="NZ_AYZD01000002.1"/>
</dbReference>
<gene>
    <name evidence="6" type="ORF">FC19_GL001678</name>
</gene>
<comment type="similarity">
    <text evidence="2 4">Belongs to the pseudouridine synthase RluA family.</text>
</comment>
<evidence type="ECO:0000256" key="3">
    <source>
        <dbReference type="PIRSR" id="PIRSR606225-1"/>
    </source>
</evidence>